<reference evidence="3 4" key="1">
    <citation type="submission" date="2017-09" db="EMBL/GenBank/DDBJ databases">
        <authorList>
            <person name="Ehlers B."/>
            <person name="Leendertz F.H."/>
        </authorList>
    </citation>
    <scope>NUCLEOTIDE SEQUENCE [LARGE SCALE GENOMIC DNA]</scope>
    <source>
        <strain evidence="3 4">CGMCC 1.10978</strain>
    </source>
</reference>
<keyword evidence="1" id="KW-0472">Membrane</keyword>
<organism evidence="3 4">
    <name type="scientific">Pseudoxanthomonas wuyuanensis</name>
    <dbReference type="NCBI Taxonomy" id="1073196"/>
    <lineage>
        <taxon>Bacteria</taxon>
        <taxon>Pseudomonadati</taxon>
        <taxon>Pseudomonadota</taxon>
        <taxon>Gammaproteobacteria</taxon>
        <taxon>Lysobacterales</taxon>
        <taxon>Lysobacteraceae</taxon>
        <taxon>Pseudoxanthomonas</taxon>
    </lineage>
</organism>
<evidence type="ECO:0000313" key="3">
    <source>
        <dbReference type="EMBL" id="SOD51919.1"/>
    </source>
</evidence>
<dbReference type="InterPro" id="IPR007560">
    <property type="entry name" value="Restrct_endonuc_IV_Mrr"/>
</dbReference>
<dbReference type="AlphaFoldDB" id="A0A286CZX9"/>
<gene>
    <name evidence="3" type="ORF">SAMN06296416_101941</name>
</gene>
<dbReference type="Pfam" id="PF04471">
    <property type="entry name" value="Mrr_cat"/>
    <property type="match status" value="1"/>
</dbReference>
<keyword evidence="4" id="KW-1185">Reference proteome</keyword>
<dbReference type="Proteomes" id="UP000219374">
    <property type="component" value="Unassembled WGS sequence"/>
</dbReference>
<keyword evidence="3" id="KW-0378">Hydrolase</keyword>
<proteinExistence type="predicted"/>
<sequence>MLAWLSGLAVTLLSGIIATLYLWLFRRRSDELAAGLKALSALRWREFSRLVLAAMASRGLHPINPQQDESREPQSSFMLAKDGKRWLLACKHGSAYRIGAAPVVELASNIRLRSAAGGILATEGHVEKEGRDAAQNNHIEVLDGPRLWPEVKSLLDEPLRESTVGAAATRAKRHIAIAWLAAVAIGLLVAVTLASRMPAERQAAAPVGNALPAAAAPPAPDAPAPALVEATEEEIEGQRLAVSKALARAPGIKRGVWQTKLTLSVDRVASEAEVWPIICQQVELYPDLRTVRIQLNPPPGSDEPTRWRQCKTM</sequence>
<accession>A0A286CZX9</accession>
<dbReference type="EMBL" id="OCND01000001">
    <property type="protein sequence ID" value="SOD51919.1"/>
    <property type="molecule type" value="Genomic_DNA"/>
</dbReference>
<dbReference type="RefSeq" id="WP_097120662.1">
    <property type="nucleotide sequence ID" value="NZ_OCND01000001.1"/>
</dbReference>
<keyword evidence="1" id="KW-0812">Transmembrane</keyword>
<keyword evidence="3" id="KW-0540">Nuclease</keyword>
<feature type="domain" description="Restriction endonuclease type IV Mrr" evidence="2">
    <location>
        <begin position="40"/>
        <end position="147"/>
    </location>
</feature>
<evidence type="ECO:0000313" key="4">
    <source>
        <dbReference type="Proteomes" id="UP000219374"/>
    </source>
</evidence>
<protein>
    <submittedName>
        <fullName evidence="3">Restriction endonuclease</fullName>
    </submittedName>
</protein>
<dbReference type="GO" id="GO:0009307">
    <property type="term" value="P:DNA restriction-modification system"/>
    <property type="evidence" value="ECO:0007669"/>
    <property type="project" value="InterPro"/>
</dbReference>
<name>A0A286CZX9_9GAMM</name>
<dbReference type="GO" id="GO:0004519">
    <property type="term" value="F:endonuclease activity"/>
    <property type="evidence" value="ECO:0007669"/>
    <property type="project" value="UniProtKB-KW"/>
</dbReference>
<evidence type="ECO:0000259" key="2">
    <source>
        <dbReference type="Pfam" id="PF04471"/>
    </source>
</evidence>
<keyword evidence="1" id="KW-1133">Transmembrane helix</keyword>
<dbReference type="OrthoDB" id="5965220at2"/>
<keyword evidence="3" id="KW-0255">Endonuclease</keyword>
<feature type="transmembrane region" description="Helical" evidence="1">
    <location>
        <begin position="175"/>
        <end position="194"/>
    </location>
</feature>
<evidence type="ECO:0000256" key="1">
    <source>
        <dbReference type="SAM" id="Phobius"/>
    </source>
</evidence>
<dbReference type="GO" id="GO:0003677">
    <property type="term" value="F:DNA binding"/>
    <property type="evidence" value="ECO:0007669"/>
    <property type="project" value="InterPro"/>
</dbReference>
<feature type="transmembrane region" description="Helical" evidence="1">
    <location>
        <begin position="6"/>
        <end position="24"/>
    </location>
</feature>